<dbReference type="EMBL" id="REGN01003923">
    <property type="protein sequence ID" value="RNA20097.1"/>
    <property type="molecule type" value="Genomic_DNA"/>
</dbReference>
<keyword evidence="8" id="KW-1185">Reference proteome</keyword>
<dbReference type="AlphaFoldDB" id="A0A3M7R959"/>
<dbReference type="GO" id="GO:0005813">
    <property type="term" value="C:centrosome"/>
    <property type="evidence" value="ECO:0007669"/>
    <property type="project" value="UniProtKB-SubCell"/>
</dbReference>
<feature type="coiled-coil region" evidence="4">
    <location>
        <begin position="513"/>
        <end position="549"/>
    </location>
</feature>
<feature type="region of interest" description="Disordered" evidence="5">
    <location>
        <begin position="66"/>
        <end position="88"/>
    </location>
</feature>
<dbReference type="Proteomes" id="UP000276133">
    <property type="component" value="Unassembled WGS sequence"/>
</dbReference>
<protein>
    <recommendedName>
        <fullName evidence="6">ALMS motif domain-containing protein</fullName>
    </recommendedName>
</protein>
<feature type="domain" description="ALMS motif" evidence="6">
    <location>
        <begin position="497"/>
        <end position="622"/>
    </location>
</feature>
<evidence type="ECO:0000256" key="3">
    <source>
        <dbReference type="ARBA" id="ARBA00023212"/>
    </source>
</evidence>
<dbReference type="OrthoDB" id="6163239at2759"/>
<proteinExistence type="predicted"/>
<name>A0A3M7R959_BRAPC</name>
<evidence type="ECO:0000313" key="8">
    <source>
        <dbReference type="Proteomes" id="UP000276133"/>
    </source>
</evidence>
<feature type="compositionally biased region" description="Polar residues" evidence="5">
    <location>
        <begin position="66"/>
        <end position="82"/>
    </location>
</feature>
<reference evidence="7 8" key="1">
    <citation type="journal article" date="2018" name="Sci. Rep.">
        <title>Genomic signatures of local adaptation to the degree of environmental predictability in rotifers.</title>
        <authorList>
            <person name="Franch-Gras L."/>
            <person name="Hahn C."/>
            <person name="Garcia-Roger E.M."/>
            <person name="Carmona M.J."/>
            <person name="Serra M."/>
            <person name="Gomez A."/>
        </authorList>
    </citation>
    <scope>NUCLEOTIDE SEQUENCE [LARGE SCALE GENOMIC DNA]</scope>
    <source>
        <strain evidence="7">HYR1</strain>
    </source>
</reference>
<comment type="caution">
    <text evidence="7">The sequence shown here is derived from an EMBL/GenBank/DDBJ whole genome shotgun (WGS) entry which is preliminary data.</text>
</comment>
<evidence type="ECO:0000256" key="4">
    <source>
        <dbReference type="SAM" id="Coils"/>
    </source>
</evidence>
<feature type="coiled-coil region" evidence="4">
    <location>
        <begin position="312"/>
        <end position="339"/>
    </location>
</feature>
<gene>
    <name evidence="7" type="ORF">BpHYR1_014906</name>
</gene>
<accession>A0A3M7R959</accession>
<evidence type="ECO:0000256" key="1">
    <source>
        <dbReference type="ARBA" id="ARBA00004300"/>
    </source>
</evidence>
<keyword evidence="4" id="KW-0175">Coiled coil</keyword>
<organism evidence="7 8">
    <name type="scientific">Brachionus plicatilis</name>
    <name type="common">Marine rotifer</name>
    <name type="synonym">Brachionus muelleri</name>
    <dbReference type="NCBI Taxonomy" id="10195"/>
    <lineage>
        <taxon>Eukaryota</taxon>
        <taxon>Metazoa</taxon>
        <taxon>Spiralia</taxon>
        <taxon>Gnathifera</taxon>
        <taxon>Rotifera</taxon>
        <taxon>Eurotatoria</taxon>
        <taxon>Monogononta</taxon>
        <taxon>Pseudotrocha</taxon>
        <taxon>Ploima</taxon>
        <taxon>Brachionidae</taxon>
        <taxon>Brachionus</taxon>
    </lineage>
</organism>
<evidence type="ECO:0000256" key="2">
    <source>
        <dbReference type="ARBA" id="ARBA00022490"/>
    </source>
</evidence>
<keyword evidence="3" id="KW-0206">Cytoskeleton</keyword>
<keyword evidence="2" id="KW-0963">Cytoplasm</keyword>
<evidence type="ECO:0000256" key="5">
    <source>
        <dbReference type="SAM" id="MobiDB-lite"/>
    </source>
</evidence>
<evidence type="ECO:0000313" key="7">
    <source>
        <dbReference type="EMBL" id="RNA20097.1"/>
    </source>
</evidence>
<dbReference type="Pfam" id="PF15309">
    <property type="entry name" value="ALMS_motif"/>
    <property type="match status" value="1"/>
</dbReference>
<dbReference type="InterPro" id="IPR029299">
    <property type="entry name" value="ALMS_motif"/>
</dbReference>
<comment type="subcellular location">
    <subcellularLocation>
        <location evidence="1">Cytoplasm</location>
        <location evidence="1">Cytoskeleton</location>
        <location evidence="1">Microtubule organizing center</location>
        <location evidence="1">Centrosome</location>
    </subcellularLocation>
</comment>
<evidence type="ECO:0000259" key="6">
    <source>
        <dbReference type="Pfam" id="PF15309"/>
    </source>
</evidence>
<sequence length="636" mass="73735">MTSNEDHNTSDTNNNPINESSYHLKLVSFEDSQIDHFIPYSSPSILYWQTNKKFCRNFISNTTDIENKRANSSNPDLSTSKIEQIPEDTQDFQTEKKKIEIDHANSDQKLNPSKLVPQSSKSDLASLEISNLIPKPLNKSINLSSLEINCQKKLEFLDISEHETAKSQKPSQDNTGEILLELSCESENDQTQVSVKNCEGSVCQSTFDSELNYYKLIDIKLDEMRQKKLELLKKSDSPKPKINPVSWKISASPTLGEKENVSESKSCEISTQTSFVEARNRKKVLDESKKSPLGHLRFDMVQQKKFKTMIEAQKHEKKYKELELLAKIERLQAQRLKKLIMENTADDTSLMDNSYFHSTDLGEDSVDSTKLEKFVKKYEEKDRRKSELVRSTFSKNIEDWSLISECDSVLSNSNSMRLSLNLKRSQVEVVDLNDASVYKQPEGIRIIKENQIRKVSSDNKQLRSNFSTKREYFCDLSNRLKTVHSEPALKQNDNSFSSMSLQDAFLIFKKDLIERSNKRLRNIEERAQMRKLQAEYDQKQVQMNLKLKEVQRKFQVNSKPKVEIPCKRAMSSQEIRILTKKNYEKLPEVRQKQHKERLEQTRKLNLVKSSIYKKTIQQHVLSKGPNFGLNFKALKN</sequence>